<organism evidence="1 2">
    <name type="scientific">Clostridium grantii DSM 8605</name>
    <dbReference type="NCBI Taxonomy" id="1121316"/>
    <lineage>
        <taxon>Bacteria</taxon>
        <taxon>Bacillati</taxon>
        <taxon>Bacillota</taxon>
        <taxon>Clostridia</taxon>
        <taxon>Eubacteriales</taxon>
        <taxon>Clostridiaceae</taxon>
        <taxon>Clostridium</taxon>
    </lineage>
</organism>
<sequence>MAGWNLKKGNAKIICFNNEIFWNRIEDFLSKKTTMKNLYKITLIRSLININSEFISMENNIFNELTYEFSKIIWNFKSESSMINSTIYNGVSYEAKQDKIIEQIKNVYKLDQKSKFEDLNETVRWNYIEKTKSVIKTNVIGAIFSDFNEEIYSFNLKNDELFLNEEYAKFFRDNKSILLQLLYYREIEFIKISEKDNKNIVEYYGNEIYFYGLEKNYYELINTMIKNIK</sequence>
<keyword evidence="2" id="KW-1185">Reference proteome</keyword>
<evidence type="ECO:0000313" key="2">
    <source>
        <dbReference type="Proteomes" id="UP000184447"/>
    </source>
</evidence>
<dbReference type="AlphaFoldDB" id="A0A1M5XXK2"/>
<reference evidence="1 2" key="1">
    <citation type="submission" date="2016-11" db="EMBL/GenBank/DDBJ databases">
        <authorList>
            <person name="Jaros S."/>
            <person name="Januszkiewicz K."/>
            <person name="Wedrychowicz H."/>
        </authorList>
    </citation>
    <scope>NUCLEOTIDE SEQUENCE [LARGE SCALE GENOMIC DNA]</scope>
    <source>
        <strain evidence="1 2">DSM 8605</strain>
    </source>
</reference>
<proteinExistence type="predicted"/>
<dbReference type="STRING" id="1121316.SAMN02745207_04007"/>
<gene>
    <name evidence="1" type="ORF">SAMN02745207_04007</name>
</gene>
<name>A0A1M5XXK2_9CLOT</name>
<dbReference type="Proteomes" id="UP000184447">
    <property type="component" value="Unassembled WGS sequence"/>
</dbReference>
<accession>A0A1M5XXK2</accession>
<protein>
    <submittedName>
        <fullName evidence="1">Uncharacterized protein</fullName>
    </submittedName>
</protein>
<evidence type="ECO:0000313" key="1">
    <source>
        <dbReference type="EMBL" id="SHI04462.1"/>
    </source>
</evidence>
<dbReference type="EMBL" id="FQXM01000040">
    <property type="protein sequence ID" value="SHI04462.1"/>
    <property type="molecule type" value="Genomic_DNA"/>
</dbReference>
<dbReference type="RefSeq" id="WP_073340814.1">
    <property type="nucleotide sequence ID" value="NZ_FQXM01000040.1"/>
</dbReference>
<dbReference type="OrthoDB" id="489287at2"/>